<name>A0ABW4QWA3_9BACT</name>
<dbReference type="RefSeq" id="WP_382315146.1">
    <property type="nucleotide sequence ID" value="NZ_JBHUFD010000005.1"/>
</dbReference>
<gene>
    <name evidence="3" type="ORF">ACFSDX_15615</name>
</gene>
<evidence type="ECO:0000313" key="4">
    <source>
        <dbReference type="Proteomes" id="UP001597197"/>
    </source>
</evidence>
<proteinExistence type="predicted"/>
<protein>
    <submittedName>
        <fullName evidence="3">Uncharacterized protein</fullName>
    </submittedName>
</protein>
<feature type="region of interest" description="Disordered" evidence="1">
    <location>
        <begin position="21"/>
        <end position="101"/>
    </location>
</feature>
<keyword evidence="4" id="KW-1185">Reference proteome</keyword>
<organism evidence="3 4">
    <name type="scientific">Hymenobacter bucti</name>
    <dbReference type="NCBI Taxonomy" id="1844114"/>
    <lineage>
        <taxon>Bacteria</taxon>
        <taxon>Pseudomonadati</taxon>
        <taxon>Bacteroidota</taxon>
        <taxon>Cytophagia</taxon>
        <taxon>Cytophagales</taxon>
        <taxon>Hymenobacteraceae</taxon>
        <taxon>Hymenobacter</taxon>
    </lineage>
</organism>
<accession>A0ABW4QWA3</accession>
<evidence type="ECO:0000256" key="2">
    <source>
        <dbReference type="SAM" id="SignalP"/>
    </source>
</evidence>
<dbReference type="EMBL" id="JBHUFD010000005">
    <property type="protein sequence ID" value="MFD1873873.1"/>
    <property type="molecule type" value="Genomic_DNA"/>
</dbReference>
<feature type="chain" id="PRO_5045339969" evidence="2">
    <location>
        <begin position="21"/>
        <end position="101"/>
    </location>
</feature>
<evidence type="ECO:0000313" key="3">
    <source>
        <dbReference type="EMBL" id="MFD1873873.1"/>
    </source>
</evidence>
<feature type="compositionally biased region" description="Low complexity" evidence="1">
    <location>
        <begin position="42"/>
        <end position="51"/>
    </location>
</feature>
<feature type="signal peptide" evidence="2">
    <location>
        <begin position="1"/>
        <end position="20"/>
    </location>
</feature>
<sequence length="101" mass="10313">MKILALLLAGSLCSISVAQAQTTPTQTTPTQGAPRNAAVLTPSSAAPALSPNSTDNTRGLPATGAPDAIDNTTPTSDKGMTKGKKQKSTMSSDKRKVKSKM</sequence>
<feature type="compositionally biased region" description="Low complexity" evidence="1">
    <location>
        <begin position="21"/>
        <end position="34"/>
    </location>
</feature>
<keyword evidence="2" id="KW-0732">Signal</keyword>
<reference evidence="4" key="1">
    <citation type="journal article" date="2019" name="Int. J. Syst. Evol. Microbiol.">
        <title>The Global Catalogue of Microorganisms (GCM) 10K type strain sequencing project: providing services to taxonomists for standard genome sequencing and annotation.</title>
        <authorList>
            <consortium name="The Broad Institute Genomics Platform"/>
            <consortium name="The Broad Institute Genome Sequencing Center for Infectious Disease"/>
            <person name="Wu L."/>
            <person name="Ma J."/>
        </authorList>
    </citation>
    <scope>NUCLEOTIDE SEQUENCE [LARGE SCALE GENOMIC DNA]</scope>
    <source>
        <strain evidence="4">CGMCC 1.15795</strain>
    </source>
</reference>
<evidence type="ECO:0000256" key="1">
    <source>
        <dbReference type="SAM" id="MobiDB-lite"/>
    </source>
</evidence>
<comment type="caution">
    <text evidence="3">The sequence shown here is derived from an EMBL/GenBank/DDBJ whole genome shotgun (WGS) entry which is preliminary data.</text>
</comment>
<dbReference type="Proteomes" id="UP001597197">
    <property type="component" value="Unassembled WGS sequence"/>
</dbReference>